<dbReference type="InterPro" id="IPR041726">
    <property type="entry name" value="ACAD10_11_N"/>
</dbReference>
<reference evidence="2 3" key="1">
    <citation type="submission" date="2020-07" db="EMBL/GenBank/DDBJ databases">
        <title>Halieaceae bacterium, F7430, whole genome shotgun sequencing project.</title>
        <authorList>
            <person name="Jiang S."/>
            <person name="Liu Z.W."/>
            <person name="Du Z.J."/>
        </authorList>
    </citation>
    <scope>NUCLEOTIDE SEQUENCE [LARGE SCALE GENOMIC DNA]</scope>
    <source>
        <strain evidence="2 3">F7430</strain>
    </source>
</reference>
<dbReference type="Proteomes" id="UP000539350">
    <property type="component" value="Unassembled WGS sequence"/>
</dbReference>
<evidence type="ECO:0000313" key="2">
    <source>
        <dbReference type="EMBL" id="MBA6413772.1"/>
    </source>
</evidence>
<dbReference type="CDD" id="cd05154">
    <property type="entry name" value="ACAD10_11_N-like"/>
    <property type="match status" value="1"/>
</dbReference>
<dbReference type="EMBL" id="JACFXU010000016">
    <property type="protein sequence ID" value="MBA6413772.1"/>
    <property type="molecule type" value="Genomic_DNA"/>
</dbReference>
<name>A0A7W2TXJ2_9GAMM</name>
<dbReference type="Pfam" id="PF01636">
    <property type="entry name" value="APH"/>
    <property type="match status" value="1"/>
</dbReference>
<dbReference type="InterPro" id="IPR011009">
    <property type="entry name" value="Kinase-like_dom_sf"/>
</dbReference>
<keyword evidence="2" id="KW-0808">Transferase</keyword>
<dbReference type="AlphaFoldDB" id="A0A7W2TXJ2"/>
<dbReference type="InterPro" id="IPR002575">
    <property type="entry name" value="Aminoglycoside_PTrfase"/>
</dbReference>
<proteinExistence type="predicted"/>
<keyword evidence="3" id="KW-1185">Reference proteome</keyword>
<evidence type="ECO:0000259" key="1">
    <source>
        <dbReference type="Pfam" id="PF01636"/>
    </source>
</evidence>
<evidence type="ECO:0000313" key="3">
    <source>
        <dbReference type="Proteomes" id="UP000539350"/>
    </source>
</evidence>
<dbReference type="Gene3D" id="3.90.1200.10">
    <property type="match status" value="1"/>
</dbReference>
<feature type="domain" description="Aminoglycoside phosphotransferase" evidence="1">
    <location>
        <begin position="47"/>
        <end position="281"/>
    </location>
</feature>
<dbReference type="RefSeq" id="WP_182173785.1">
    <property type="nucleotide sequence ID" value="NZ_JACFXU010000016.1"/>
</dbReference>
<dbReference type="GO" id="GO:0016740">
    <property type="term" value="F:transferase activity"/>
    <property type="evidence" value="ECO:0007669"/>
    <property type="project" value="UniProtKB-KW"/>
</dbReference>
<protein>
    <submittedName>
        <fullName evidence="2">Phosphotransferase family protein</fullName>
    </submittedName>
</protein>
<accession>A0A7W2TXJ2</accession>
<sequence>MRSKTIDAAIATLSSSDTSALEGALFHWCKETWPRAVLNGVRSKSGSGASSELIFLDIDKGEGQGLETLVLRLNSRWPVYPIQDLHHQGRCLEILGRALPSSLKVAKVEAVETRILAGIDRPFLAMSYLEGRLAPDQPAYVLEGWLYDLDKREREQLWHAGVAAMLAVHNSHLSAEESKELSLPLAGETALQRMLNYWSLFLRHVESNGDYPVLRAAVSWLHDNQPNYDSEPRLVWGDASLRNMMFEGLAPSALLDFEFAHLGLWELDVAFYPLMDFVMADGFAGGAERLSGFAGLSDTMDYYEALSGRKMVHREYFLRMALSYMALSTTRVYQRLAINGSISSQAVYDNPPLQLLEDIMSGKRALPA</sequence>
<comment type="caution">
    <text evidence="2">The sequence shown here is derived from an EMBL/GenBank/DDBJ whole genome shotgun (WGS) entry which is preliminary data.</text>
</comment>
<dbReference type="SUPFAM" id="SSF56112">
    <property type="entry name" value="Protein kinase-like (PK-like)"/>
    <property type="match status" value="1"/>
</dbReference>
<organism evidence="2 3">
    <name type="scientific">Sediminihaliea albiluteola</name>
    <dbReference type="NCBI Taxonomy" id="2758564"/>
    <lineage>
        <taxon>Bacteria</taxon>
        <taxon>Pseudomonadati</taxon>
        <taxon>Pseudomonadota</taxon>
        <taxon>Gammaproteobacteria</taxon>
        <taxon>Cellvibrionales</taxon>
        <taxon>Halieaceae</taxon>
        <taxon>Sediminihaliea</taxon>
    </lineage>
</organism>
<gene>
    <name evidence="2" type="ORF">H2508_11690</name>
</gene>